<reference evidence="1" key="1">
    <citation type="submission" date="2020-09" db="EMBL/GenBank/DDBJ databases">
        <authorList>
            <person name="Kikuchi T."/>
        </authorList>
    </citation>
    <scope>NUCLEOTIDE SEQUENCE</scope>
    <source>
        <strain evidence="1">SH1</strain>
    </source>
</reference>
<dbReference type="EMBL" id="CAJFCW020000006">
    <property type="protein sequence ID" value="CAG9127676.1"/>
    <property type="molecule type" value="Genomic_DNA"/>
</dbReference>
<gene>
    <name evidence="1" type="ORF">BOKJ2_LOCUS14060</name>
</gene>
<dbReference type="Proteomes" id="UP000783686">
    <property type="component" value="Unassembled WGS sequence"/>
</dbReference>
<protein>
    <submittedName>
        <fullName evidence="1">Uncharacterized protein</fullName>
    </submittedName>
</protein>
<evidence type="ECO:0000313" key="1">
    <source>
        <dbReference type="EMBL" id="CAD5230287.1"/>
    </source>
</evidence>
<dbReference type="AlphaFoldDB" id="A0A811LPP3"/>
<proteinExistence type="predicted"/>
<sequence>MTETSSSSALESSTSSISEFDSVDTGELEGIPLFDRSLADILREASNGSNRINFEDSKKDAMFEKFYIGYCDPAKAEESVPGIADFRIYMKVNEYPDLKEYAELTMVHRRFNGSFGHYQIKKGMIEGTPRLYVDNPSNPVRVDVTFPSLSSLMDYYSRNYVLGTNYCDIFKLEESDDKQN</sequence>
<dbReference type="Proteomes" id="UP000614601">
    <property type="component" value="Unassembled WGS sequence"/>
</dbReference>
<accession>A0A811LPP3</accession>
<dbReference type="EMBL" id="CAJFDH010000006">
    <property type="protein sequence ID" value="CAD5230287.1"/>
    <property type="molecule type" value="Genomic_DNA"/>
</dbReference>
<keyword evidence="2" id="KW-1185">Reference proteome</keyword>
<comment type="caution">
    <text evidence="1">The sequence shown here is derived from an EMBL/GenBank/DDBJ whole genome shotgun (WGS) entry which is preliminary data.</text>
</comment>
<name>A0A811LPP3_9BILA</name>
<evidence type="ECO:0000313" key="2">
    <source>
        <dbReference type="Proteomes" id="UP000614601"/>
    </source>
</evidence>
<organism evidence="1 2">
    <name type="scientific">Bursaphelenchus okinawaensis</name>
    <dbReference type="NCBI Taxonomy" id="465554"/>
    <lineage>
        <taxon>Eukaryota</taxon>
        <taxon>Metazoa</taxon>
        <taxon>Ecdysozoa</taxon>
        <taxon>Nematoda</taxon>
        <taxon>Chromadorea</taxon>
        <taxon>Rhabditida</taxon>
        <taxon>Tylenchina</taxon>
        <taxon>Tylenchomorpha</taxon>
        <taxon>Aphelenchoidea</taxon>
        <taxon>Aphelenchoididae</taxon>
        <taxon>Bursaphelenchus</taxon>
    </lineage>
</organism>